<comment type="caution">
    <text evidence="2">The sequence shown here is derived from an EMBL/GenBank/DDBJ whole genome shotgun (WGS) entry which is preliminary data.</text>
</comment>
<evidence type="ECO:0008006" key="4">
    <source>
        <dbReference type="Google" id="ProtNLM"/>
    </source>
</evidence>
<name>A0ABR2ICF4_9EUKA</name>
<keyword evidence="1" id="KW-0472">Membrane</keyword>
<proteinExistence type="predicted"/>
<dbReference type="Proteomes" id="UP001470230">
    <property type="component" value="Unassembled WGS sequence"/>
</dbReference>
<evidence type="ECO:0000256" key="1">
    <source>
        <dbReference type="SAM" id="Phobius"/>
    </source>
</evidence>
<reference evidence="2 3" key="1">
    <citation type="submission" date="2024-04" db="EMBL/GenBank/DDBJ databases">
        <title>Tritrichomonas musculus Genome.</title>
        <authorList>
            <person name="Alves-Ferreira E."/>
            <person name="Grigg M."/>
            <person name="Lorenzi H."/>
            <person name="Galac M."/>
        </authorList>
    </citation>
    <scope>NUCLEOTIDE SEQUENCE [LARGE SCALE GENOMIC DNA]</scope>
    <source>
        <strain evidence="2 3">EAF2021</strain>
    </source>
</reference>
<feature type="transmembrane region" description="Helical" evidence="1">
    <location>
        <begin position="366"/>
        <end position="385"/>
    </location>
</feature>
<sequence length="389" mass="43808">MFLNSTFYFLALHNIHNSPFISNTNSKFSRTMKLTSCYFSNFSQHILYSSSLQSKISIYSTFFNKGLSQAVFLSSTGRIYQETGDVNLYLCKFQNIHVPDESGGAIFSTYAISLDSCTFYEISARTGGALSVCSDLNIKNTNFETISATYYGFAEISQNSPSVKIYQTVIHDVQTQSSSSFRRHDGSETGMTYSNFTKFKSSSMVSLGEFGRTSSNKFSFNYVANCMTYERNGALSFWQCDNFLCSDTLFLNIVVDNERASSVNGIVVWLDGSLQTGKFAHCAFVNCKSTGKGTLLYAEASTRIEIDDCQFDQSKEKSFNSNSNAFLIHDSNKFSIENIDFKGKLINNVINIPDENNHRKVNTFPFGQFLYMCSFLSFVIFIIMLDKYA</sequence>
<organism evidence="2 3">
    <name type="scientific">Tritrichomonas musculus</name>
    <dbReference type="NCBI Taxonomy" id="1915356"/>
    <lineage>
        <taxon>Eukaryota</taxon>
        <taxon>Metamonada</taxon>
        <taxon>Parabasalia</taxon>
        <taxon>Tritrichomonadida</taxon>
        <taxon>Tritrichomonadidae</taxon>
        <taxon>Tritrichomonas</taxon>
    </lineage>
</organism>
<keyword evidence="3" id="KW-1185">Reference proteome</keyword>
<keyword evidence="1" id="KW-0812">Transmembrane</keyword>
<gene>
    <name evidence="2" type="ORF">M9Y10_012002</name>
</gene>
<evidence type="ECO:0000313" key="2">
    <source>
        <dbReference type="EMBL" id="KAK8860338.1"/>
    </source>
</evidence>
<protein>
    <recommendedName>
        <fullName evidence="4">Right handed beta helix domain-containing protein</fullName>
    </recommendedName>
</protein>
<evidence type="ECO:0000313" key="3">
    <source>
        <dbReference type="Proteomes" id="UP001470230"/>
    </source>
</evidence>
<keyword evidence="1" id="KW-1133">Transmembrane helix</keyword>
<dbReference type="EMBL" id="JAPFFF010000018">
    <property type="protein sequence ID" value="KAK8860338.1"/>
    <property type="molecule type" value="Genomic_DNA"/>
</dbReference>
<accession>A0ABR2ICF4</accession>